<evidence type="ECO:0000313" key="4">
    <source>
        <dbReference type="Proteomes" id="UP000756703"/>
    </source>
</evidence>
<feature type="transmembrane region" description="Helical" evidence="1">
    <location>
        <begin position="9"/>
        <end position="29"/>
    </location>
</feature>
<proteinExistence type="predicted"/>
<dbReference type="Pfam" id="PF23951">
    <property type="entry name" value="DUF7282"/>
    <property type="match status" value="1"/>
</dbReference>
<evidence type="ECO:0000259" key="2">
    <source>
        <dbReference type="Pfam" id="PF23951"/>
    </source>
</evidence>
<evidence type="ECO:0000313" key="3">
    <source>
        <dbReference type="EMBL" id="MBI4132585.1"/>
    </source>
</evidence>
<comment type="caution">
    <text evidence="3">The sequence shown here is derived from an EMBL/GenBank/DDBJ whole genome shotgun (WGS) entry which is preliminary data.</text>
</comment>
<organism evidence="3 4">
    <name type="scientific">Candidatus Sungiibacteriota bacterium</name>
    <dbReference type="NCBI Taxonomy" id="2750080"/>
    <lineage>
        <taxon>Bacteria</taxon>
        <taxon>Candidatus Sungiibacteriota</taxon>
    </lineage>
</organism>
<keyword evidence="1" id="KW-1133">Transmembrane helix</keyword>
<keyword evidence="1" id="KW-0472">Membrane</keyword>
<dbReference type="EMBL" id="JACQMI010000005">
    <property type="protein sequence ID" value="MBI4132585.1"/>
    <property type="molecule type" value="Genomic_DNA"/>
</dbReference>
<dbReference type="InterPro" id="IPR055706">
    <property type="entry name" value="Slg1/2_DUF7282"/>
</dbReference>
<accession>A0A932YWX9</accession>
<name>A0A932YWX9_9BACT</name>
<feature type="domain" description="DUF7282" evidence="2">
    <location>
        <begin position="59"/>
        <end position="156"/>
    </location>
</feature>
<evidence type="ECO:0000256" key="1">
    <source>
        <dbReference type="SAM" id="Phobius"/>
    </source>
</evidence>
<dbReference type="AlphaFoldDB" id="A0A932YWX9"/>
<sequence>MDFKDKNQLIAAAAVVVVVVAVGGFWLGWTTARRGGGEESAAEEQGVDVSGAVLVGGNAIAVNDQPAGTSVAISMVTLAADGWVAIHEDRDGKPGNILGAQWFPAGQGQSGSVELLRGTENGKVYYAMLHSDDGDHKFDRAIDLPIADPLGNAIMMRFVATALPSAQ</sequence>
<gene>
    <name evidence="3" type="ORF">HY473_00590</name>
</gene>
<keyword evidence="1" id="KW-0812">Transmembrane</keyword>
<dbReference type="Proteomes" id="UP000756703">
    <property type="component" value="Unassembled WGS sequence"/>
</dbReference>
<reference evidence="3" key="1">
    <citation type="submission" date="2020-07" db="EMBL/GenBank/DDBJ databases">
        <title>Huge and variable diversity of episymbiotic CPR bacteria and DPANN archaea in groundwater ecosystems.</title>
        <authorList>
            <person name="He C.Y."/>
            <person name="Keren R."/>
            <person name="Whittaker M."/>
            <person name="Farag I.F."/>
            <person name="Doudna J."/>
            <person name="Cate J.H.D."/>
            <person name="Banfield J.F."/>
        </authorList>
    </citation>
    <scope>NUCLEOTIDE SEQUENCE</scope>
    <source>
        <strain evidence="3">NC_groundwater_1225_Ag_S-0.1um_56_177</strain>
    </source>
</reference>
<protein>
    <recommendedName>
        <fullName evidence="2">DUF7282 domain-containing protein</fullName>
    </recommendedName>
</protein>